<dbReference type="InterPro" id="IPR005123">
    <property type="entry name" value="Oxoglu/Fe-dep_dioxygenase_dom"/>
</dbReference>
<dbReference type="InterPro" id="IPR044861">
    <property type="entry name" value="IPNS-like_FE2OG_OXY"/>
</dbReference>
<gene>
    <name evidence="2" type="ORF">INT45_005124</name>
</gene>
<dbReference type="Gene3D" id="2.60.120.330">
    <property type="entry name" value="B-lactam Antibiotic, Isopenicillin N Synthase, Chain"/>
    <property type="match status" value="1"/>
</dbReference>
<reference evidence="2 3" key="1">
    <citation type="submission" date="2020-12" db="EMBL/GenBank/DDBJ databases">
        <title>Metabolic potential, ecology and presence of endohyphal bacteria is reflected in genomic diversity of Mucoromycotina.</title>
        <authorList>
            <person name="Muszewska A."/>
            <person name="Okrasinska A."/>
            <person name="Steczkiewicz K."/>
            <person name="Drgas O."/>
            <person name="Orlowska M."/>
            <person name="Perlinska-Lenart U."/>
            <person name="Aleksandrzak-Piekarczyk T."/>
            <person name="Szatraj K."/>
            <person name="Zielenkiewicz U."/>
            <person name="Pilsyk S."/>
            <person name="Malc E."/>
            <person name="Mieczkowski P."/>
            <person name="Kruszewska J.S."/>
            <person name="Biernat P."/>
            <person name="Pawlowska J."/>
        </authorList>
    </citation>
    <scope>NUCLEOTIDE SEQUENCE [LARGE SCALE GENOMIC DNA]</scope>
    <source>
        <strain evidence="2 3">CBS 142.35</strain>
    </source>
</reference>
<dbReference type="SUPFAM" id="SSF51197">
    <property type="entry name" value="Clavaminate synthase-like"/>
    <property type="match status" value="1"/>
</dbReference>
<organism evidence="2 3">
    <name type="scientific">Circinella minor</name>
    <dbReference type="NCBI Taxonomy" id="1195481"/>
    <lineage>
        <taxon>Eukaryota</taxon>
        <taxon>Fungi</taxon>
        <taxon>Fungi incertae sedis</taxon>
        <taxon>Mucoromycota</taxon>
        <taxon>Mucoromycotina</taxon>
        <taxon>Mucoromycetes</taxon>
        <taxon>Mucorales</taxon>
        <taxon>Lichtheimiaceae</taxon>
        <taxon>Circinella</taxon>
    </lineage>
</organism>
<feature type="domain" description="Fe2OG dioxygenase" evidence="1">
    <location>
        <begin position="36"/>
        <end position="148"/>
    </location>
</feature>
<keyword evidence="3" id="KW-1185">Reference proteome</keyword>
<dbReference type="OrthoDB" id="406156at2759"/>
<dbReference type="EMBL" id="JAEPRB010000015">
    <property type="protein sequence ID" value="KAG2226638.1"/>
    <property type="molecule type" value="Genomic_DNA"/>
</dbReference>
<accession>A0A8H7SDS1</accession>
<dbReference type="PANTHER" id="PTHR47990">
    <property type="entry name" value="2-OXOGLUTARATE (2OG) AND FE(II)-DEPENDENT OXYGENASE SUPERFAMILY PROTEIN-RELATED"/>
    <property type="match status" value="1"/>
</dbReference>
<proteinExistence type="predicted"/>
<name>A0A8H7SDS1_9FUNG</name>
<dbReference type="PROSITE" id="PS51471">
    <property type="entry name" value="FE2OG_OXY"/>
    <property type="match status" value="1"/>
</dbReference>
<evidence type="ECO:0000313" key="2">
    <source>
        <dbReference type="EMBL" id="KAG2226638.1"/>
    </source>
</evidence>
<evidence type="ECO:0000259" key="1">
    <source>
        <dbReference type="PROSITE" id="PS51471"/>
    </source>
</evidence>
<feature type="non-terminal residue" evidence="2">
    <location>
        <position position="1"/>
    </location>
</feature>
<comment type="caution">
    <text evidence="2">The sequence shown here is derived from an EMBL/GenBank/DDBJ whole genome shotgun (WGS) entry which is preliminary data.</text>
</comment>
<dbReference type="InterPro" id="IPR027443">
    <property type="entry name" value="IPNS-like_sf"/>
</dbReference>
<evidence type="ECO:0000313" key="3">
    <source>
        <dbReference type="Proteomes" id="UP000646827"/>
    </source>
</evidence>
<sequence>LHALSLQILKLLSIELKLPNQQTEEDNTDWFGQRHRYDQPLIPGVLRFQRYPRGDASKHKNELQAGEHTDFGTITLLFQKDVPGLEMKLKDSNKWIPVPIIENAVIVNVAGMLTVMTHGLLHSAYHRVIFTSEQEKKDRYSIAYFVQPESGVKLIDMPSPIIPKERPVSEDVPNDIIELTSDNYLKYRYQKSLEKNNN</sequence>
<dbReference type="InterPro" id="IPR050231">
    <property type="entry name" value="Iron_ascorbate_oxido_reductase"/>
</dbReference>
<dbReference type="Pfam" id="PF03171">
    <property type="entry name" value="2OG-FeII_Oxy"/>
    <property type="match status" value="1"/>
</dbReference>
<protein>
    <recommendedName>
        <fullName evidence="1">Fe2OG dioxygenase domain-containing protein</fullName>
    </recommendedName>
</protein>
<feature type="non-terminal residue" evidence="2">
    <location>
        <position position="198"/>
    </location>
</feature>
<dbReference type="Proteomes" id="UP000646827">
    <property type="component" value="Unassembled WGS sequence"/>
</dbReference>
<dbReference type="AlphaFoldDB" id="A0A8H7SDS1"/>